<dbReference type="SMART" id="SM00448">
    <property type="entry name" value="REC"/>
    <property type="match status" value="1"/>
</dbReference>
<evidence type="ECO:0000313" key="6">
    <source>
        <dbReference type="Proteomes" id="UP000555411"/>
    </source>
</evidence>
<dbReference type="GO" id="GO:0000160">
    <property type="term" value="P:phosphorelay signal transduction system"/>
    <property type="evidence" value="ECO:0007669"/>
    <property type="project" value="InterPro"/>
</dbReference>
<dbReference type="SMART" id="SM00421">
    <property type="entry name" value="HTH_LUXR"/>
    <property type="match status" value="1"/>
</dbReference>
<gene>
    <name evidence="5" type="ORF">H7F16_01410</name>
</gene>
<name>A0A842I3P1_9RHOB</name>
<keyword evidence="1 2" id="KW-0597">Phosphoprotein</keyword>
<dbReference type="PROSITE" id="PS00622">
    <property type="entry name" value="HTH_LUXR_1"/>
    <property type="match status" value="1"/>
</dbReference>
<protein>
    <submittedName>
        <fullName evidence="5">Response regulator transcription factor</fullName>
    </submittedName>
</protein>
<evidence type="ECO:0000256" key="1">
    <source>
        <dbReference type="ARBA" id="ARBA00022553"/>
    </source>
</evidence>
<feature type="domain" description="HTH luxR-type" evidence="3">
    <location>
        <begin position="143"/>
        <end position="208"/>
    </location>
</feature>
<reference evidence="5 6" key="1">
    <citation type="journal article" date="2017" name="Int. J. Syst. Evol. Microbiol.">
        <title>Gemmobacter straminiformis sp. nov., isolated from an artificial fountain.</title>
        <authorList>
            <person name="Kang J.Y."/>
            <person name="Kim M.J."/>
            <person name="Chun J."/>
            <person name="Son K.P."/>
            <person name="Jahng K.Y."/>
        </authorList>
    </citation>
    <scope>NUCLEOTIDE SEQUENCE [LARGE SCALE GENOMIC DNA]</scope>
    <source>
        <strain evidence="5 6">CAM-8</strain>
    </source>
</reference>
<dbReference type="InterPro" id="IPR011006">
    <property type="entry name" value="CheY-like_superfamily"/>
</dbReference>
<dbReference type="InterPro" id="IPR058245">
    <property type="entry name" value="NreC/VraR/RcsB-like_REC"/>
</dbReference>
<evidence type="ECO:0000256" key="2">
    <source>
        <dbReference type="PROSITE-ProRule" id="PRU00169"/>
    </source>
</evidence>
<comment type="caution">
    <text evidence="5">The sequence shown here is derived from an EMBL/GenBank/DDBJ whole genome shotgun (WGS) entry which is preliminary data.</text>
</comment>
<dbReference type="CDD" id="cd06170">
    <property type="entry name" value="LuxR_C_like"/>
    <property type="match status" value="1"/>
</dbReference>
<dbReference type="PANTHER" id="PTHR45566">
    <property type="entry name" value="HTH-TYPE TRANSCRIPTIONAL REGULATOR YHJB-RELATED"/>
    <property type="match status" value="1"/>
</dbReference>
<evidence type="ECO:0000259" key="4">
    <source>
        <dbReference type="PROSITE" id="PS50110"/>
    </source>
</evidence>
<feature type="domain" description="Response regulatory" evidence="4">
    <location>
        <begin position="8"/>
        <end position="124"/>
    </location>
</feature>
<dbReference type="InterPro" id="IPR051015">
    <property type="entry name" value="EvgA-like"/>
</dbReference>
<dbReference type="AlphaFoldDB" id="A0A842I3P1"/>
<dbReference type="SUPFAM" id="SSF52172">
    <property type="entry name" value="CheY-like"/>
    <property type="match status" value="1"/>
</dbReference>
<dbReference type="Proteomes" id="UP000555411">
    <property type="component" value="Unassembled WGS sequence"/>
</dbReference>
<dbReference type="PANTHER" id="PTHR45566:SF2">
    <property type="entry name" value="NARL SUBFAMILY"/>
    <property type="match status" value="1"/>
</dbReference>
<organism evidence="5 6">
    <name type="scientific">Paragemmobacter straminiformis</name>
    <dbReference type="NCBI Taxonomy" id="2045119"/>
    <lineage>
        <taxon>Bacteria</taxon>
        <taxon>Pseudomonadati</taxon>
        <taxon>Pseudomonadota</taxon>
        <taxon>Alphaproteobacteria</taxon>
        <taxon>Rhodobacterales</taxon>
        <taxon>Paracoccaceae</taxon>
        <taxon>Paragemmobacter</taxon>
    </lineage>
</organism>
<dbReference type="Pfam" id="PF00196">
    <property type="entry name" value="GerE"/>
    <property type="match status" value="1"/>
</dbReference>
<feature type="modified residue" description="4-aspartylphosphate" evidence="2">
    <location>
        <position position="59"/>
    </location>
</feature>
<evidence type="ECO:0000313" key="5">
    <source>
        <dbReference type="EMBL" id="MBC2834145.1"/>
    </source>
</evidence>
<evidence type="ECO:0000259" key="3">
    <source>
        <dbReference type="PROSITE" id="PS50043"/>
    </source>
</evidence>
<dbReference type="GO" id="GO:0006355">
    <property type="term" value="P:regulation of DNA-templated transcription"/>
    <property type="evidence" value="ECO:0007669"/>
    <property type="project" value="InterPro"/>
</dbReference>
<dbReference type="InterPro" id="IPR001789">
    <property type="entry name" value="Sig_transdc_resp-reg_receiver"/>
</dbReference>
<dbReference type="Pfam" id="PF00072">
    <property type="entry name" value="Response_reg"/>
    <property type="match status" value="1"/>
</dbReference>
<accession>A0A842I3P1</accession>
<dbReference type="PRINTS" id="PR00038">
    <property type="entry name" value="HTHLUXR"/>
</dbReference>
<keyword evidence="6" id="KW-1185">Reference proteome</keyword>
<dbReference type="PROSITE" id="PS50110">
    <property type="entry name" value="RESPONSE_REGULATORY"/>
    <property type="match status" value="1"/>
</dbReference>
<dbReference type="PROSITE" id="PS50043">
    <property type="entry name" value="HTH_LUXR_2"/>
    <property type="match status" value="1"/>
</dbReference>
<dbReference type="InterPro" id="IPR000792">
    <property type="entry name" value="Tscrpt_reg_LuxR_C"/>
</dbReference>
<dbReference type="RefSeq" id="WP_185795769.1">
    <property type="nucleotide sequence ID" value="NZ_JACLQD010000001.1"/>
</dbReference>
<dbReference type="CDD" id="cd17535">
    <property type="entry name" value="REC_NarL-like"/>
    <property type="match status" value="1"/>
</dbReference>
<sequence length="210" mass="22793">MPDKSKISILIADDHALLVDMIDLFLQSDGGFTVARADSLQTVVEAIEAEGPFDVILLDLDMPGMHGLQGIETAVKANKGGRVVLFSGQVRQEAIFQALEMGISGFIPKTLSAKSMANAIRFVDSGEIYIPSVLSATWARPERRAQATNISPREMDVLRHICQGKTNKDVARELGLTEITVKMHVRSLCAKMNVTNRTQIAMKSIASGLA</sequence>
<dbReference type="EMBL" id="JACLQD010000001">
    <property type="protein sequence ID" value="MBC2834145.1"/>
    <property type="molecule type" value="Genomic_DNA"/>
</dbReference>
<proteinExistence type="predicted"/>
<dbReference type="Gene3D" id="3.40.50.2300">
    <property type="match status" value="1"/>
</dbReference>